<evidence type="ECO:0000313" key="3">
    <source>
        <dbReference type="Proteomes" id="UP000002668"/>
    </source>
</evidence>
<dbReference type="Proteomes" id="UP000002668">
    <property type="component" value="Genome"/>
</dbReference>
<name>E5R4D8_LEPMJ</name>
<feature type="region of interest" description="Disordered" evidence="1">
    <location>
        <begin position="1"/>
        <end position="30"/>
    </location>
</feature>
<reference evidence="3" key="1">
    <citation type="journal article" date="2011" name="Nat. Commun.">
        <title>Effector diversification within compartments of the Leptosphaeria maculans genome affected by Repeat-Induced Point mutations.</title>
        <authorList>
            <person name="Rouxel T."/>
            <person name="Grandaubert J."/>
            <person name="Hane J.K."/>
            <person name="Hoede C."/>
            <person name="van de Wouw A.P."/>
            <person name="Couloux A."/>
            <person name="Dominguez V."/>
            <person name="Anthouard V."/>
            <person name="Bally P."/>
            <person name="Bourras S."/>
            <person name="Cozijnsen A.J."/>
            <person name="Ciuffetti L.M."/>
            <person name="Degrave A."/>
            <person name="Dilmaghani A."/>
            <person name="Duret L."/>
            <person name="Fudal I."/>
            <person name="Goodwin S.B."/>
            <person name="Gout L."/>
            <person name="Glaser N."/>
            <person name="Linglin J."/>
            <person name="Kema G.H.J."/>
            <person name="Lapalu N."/>
            <person name="Lawrence C.B."/>
            <person name="May K."/>
            <person name="Meyer M."/>
            <person name="Ollivier B."/>
            <person name="Poulain J."/>
            <person name="Schoch C.L."/>
            <person name="Simon A."/>
            <person name="Spatafora J.W."/>
            <person name="Stachowiak A."/>
            <person name="Turgeon B.G."/>
            <person name="Tyler B.M."/>
            <person name="Vincent D."/>
            <person name="Weissenbach J."/>
            <person name="Amselem J."/>
            <person name="Quesneville H."/>
            <person name="Oliver R.P."/>
            <person name="Wincker P."/>
            <person name="Balesdent M.-H."/>
            <person name="Howlett B.J."/>
        </authorList>
    </citation>
    <scope>NUCLEOTIDE SEQUENCE [LARGE SCALE GENOMIC DNA]</scope>
    <source>
        <strain evidence="3">JN3 / isolate v23.1.3 / race Av1-4-5-6-7-8</strain>
    </source>
</reference>
<accession>E5R4D8</accession>
<feature type="compositionally biased region" description="Low complexity" evidence="1">
    <location>
        <begin position="11"/>
        <end position="22"/>
    </location>
</feature>
<gene>
    <name evidence="2" type="ORF">LEMA_P046120.1</name>
</gene>
<organism evidence="3">
    <name type="scientific">Leptosphaeria maculans (strain JN3 / isolate v23.1.3 / race Av1-4-5-6-7-8)</name>
    <name type="common">Blackleg fungus</name>
    <name type="synonym">Phoma lingam</name>
    <dbReference type="NCBI Taxonomy" id="985895"/>
    <lineage>
        <taxon>Eukaryota</taxon>
        <taxon>Fungi</taxon>
        <taxon>Dikarya</taxon>
        <taxon>Ascomycota</taxon>
        <taxon>Pezizomycotina</taxon>
        <taxon>Dothideomycetes</taxon>
        <taxon>Pleosporomycetidae</taxon>
        <taxon>Pleosporales</taxon>
        <taxon>Pleosporineae</taxon>
        <taxon>Leptosphaeriaceae</taxon>
        <taxon>Plenodomus</taxon>
        <taxon>Plenodomus lingam/Leptosphaeria maculans species complex</taxon>
    </lineage>
</organism>
<keyword evidence="3" id="KW-1185">Reference proteome</keyword>
<evidence type="ECO:0000256" key="1">
    <source>
        <dbReference type="SAM" id="MobiDB-lite"/>
    </source>
</evidence>
<dbReference type="GeneID" id="13283864"/>
<dbReference type="VEuPathDB" id="FungiDB:LEMA_P046120.1"/>
<dbReference type="AlphaFoldDB" id="E5R4D8"/>
<feature type="compositionally biased region" description="Pro residues" evidence="1">
    <location>
        <begin position="1"/>
        <end position="10"/>
    </location>
</feature>
<dbReference type="EMBL" id="FP929083">
    <property type="protein sequence ID" value="CBX91906.1"/>
    <property type="molecule type" value="Genomic_DNA"/>
</dbReference>
<evidence type="ECO:0000313" key="2">
    <source>
        <dbReference type="EMBL" id="CBX91906.1"/>
    </source>
</evidence>
<protein>
    <submittedName>
        <fullName evidence="2">Predicted protein</fullName>
    </submittedName>
</protein>
<dbReference type="InParanoid" id="E5R4D8"/>
<dbReference type="HOGENOM" id="CLU_1447933_0_0_1"/>
<sequence>MPPGPAPAPNPGTSTSTNTSTNIRTSGPSPGDLLRVISIGPCPLHSKKPHGSCPNRKGKLAAPVCARLLNKNARAPALTSNLRIRTTTLCVQEQDRIASLSYLSVCLSALSVCLSICLLVHLSFCLSLSLSVCSSAFVSSRPVTTLLFWQSGSCLKPFSQASATVIVARCSPSDPLSSLTMSTQRKP</sequence>
<proteinExistence type="predicted"/>